<accession>A0A4Z0QG92</accession>
<organism evidence="2 3">
    <name type="scientific">Hymenobacter metallicola</name>
    <dbReference type="NCBI Taxonomy" id="2563114"/>
    <lineage>
        <taxon>Bacteria</taxon>
        <taxon>Pseudomonadati</taxon>
        <taxon>Bacteroidota</taxon>
        <taxon>Cytophagia</taxon>
        <taxon>Cytophagales</taxon>
        <taxon>Hymenobacteraceae</taxon>
        <taxon>Hymenobacter</taxon>
    </lineage>
</organism>
<dbReference type="Proteomes" id="UP000298471">
    <property type="component" value="Unassembled WGS sequence"/>
</dbReference>
<dbReference type="GO" id="GO:0005886">
    <property type="term" value="C:plasma membrane"/>
    <property type="evidence" value="ECO:0007669"/>
    <property type="project" value="TreeGrafter"/>
</dbReference>
<keyword evidence="3" id="KW-1185">Reference proteome</keyword>
<evidence type="ECO:0000313" key="2">
    <source>
        <dbReference type="EMBL" id="TGE28243.1"/>
    </source>
</evidence>
<dbReference type="PANTHER" id="PTHR18640:SF5">
    <property type="entry name" value="SODIUM_BILE ACID COTRANSPORTER 7"/>
    <property type="match status" value="1"/>
</dbReference>
<sequence>MPHPAPTAAPVATPPAPGLLTRLGIDWFLGALLVAVGLAYVAPGIGSKTSPVPWSALTTGGVAVIFFFYGLRLSTEKLRAGMRNWHLHLVTQSATFVLFPLLALAVRPLFEGAKAEALWASIFFLTTLPSTVSTSVVMVSIAQGNLPAAIFNASISSLLGILVTPVWVNMVLHTGAAQVGLGGMVASLGGQVVVPVALGMLLNARFGAWAEAHRQQLRVFDQLIILVLVYTSFCESFAENLFQDYRALDILGLAAGMITLFLLIFGLITVISRLLHFSDEDRITAVFCGSKKSLVHGTVLAKVLFANTIALGTLLLPLMLYHALQIMLASVMAQAAGRRMKAQHQAAPSSVATINK</sequence>
<feature type="transmembrane region" description="Helical" evidence="1">
    <location>
        <begin position="318"/>
        <end position="336"/>
    </location>
</feature>
<comment type="caution">
    <text evidence="2">The sequence shown here is derived from an EMBL/GenBank/DDBJ whole genome shotgun (WGS) entry which is preliminary data.</text>
</comment>
<keyword evidence="1" id="KW-1133">Transmembrane helix</keyword>
<dbReference type="PANTHER" id="PTHR18640">
    <property type="entry name" value="SOLUTE CARRIER FAMILY 10 MEMBER 7"/>
    <property type="match status" value="1"/>
</dbReference>
<dbReference type="AlphaFoldDB" id="A0A4Z0QG92"/>
<dbReference type="Pfam" id="PF13593">
    <property type="entry name" value="SBF_like"/>
    <property type="match status" value="1"/>
</dbReference>
<proteinExistence type="predicted"/>
<evidence type="ECO:0000256" key="1">
    <source>
        <dbReference type="SAM" id="Phobius"/>
    </source>
</evidence>
<dbReference type="EMBL" id="SRMB01000001">
    <property type="protein sequence ID" value="TGE28243.1"/>
    <property type="molecule type" value="Genomic_DNA"/>
</dbReference>
<keyword evidence="1" id="KW-0812">Transmembrane</keyword>
<gene>
    <name evidence="2" type="ORF">E5K02_01905</name>
</gene>
<dbReference type="PIRSF" id="PIRSF026166">
    <property type="entry name" value="UCP026166"/>
    <property type="match status" value="1"/>
</dbReference>
<dbReference type="OrthoDB" id="9792271at2"/>
<feature type="transmembrane region" description="Helical" evidence="1">
    <location>
        <begin position="219"/>
        <end position="238"/>
    </location>
</feature>
<name>A0A4Z0QG92_9BACT</name>
<feature type="transmembrane region" description="Helical" evidence="1">
    <location>
        <begin position="118"/>
        <end position="142"/>
    </location>
</feature>
<feature type="transmembrane region" description="Helical" evidence="1">
    <location>
        <begin position="188"/>
        <end position="207"/>
    </location>
</feature>
<dbReference type="RefSeq" id="WP_135391614.1">
    <property type="nucleotide sequence ID" value="NZ_SRMB01000001.1"/>
</dbReference>
<dbReference type="Gene3D" id="1.20.1530.20">
    <property type="match status" value="1"/>
</dbReference>
<keyword evidence="1" id="KW-0472">Membrane</keyword>
<feature type="transmembrane region" description="Helical" evidence="1">
    <location>
        <begin position="27"/>
        <end position="46"/>
    </location>
</feature>
<feature type="transmembrane region" description="Helical" evidence="1">
    <location>
        <begin position="149"/>
        <end position="168"/>
    </location>
</feature>
<protein>
    <submittedName>
        <fullName evidence="2">Bile acid:sodium symporter</fullName>
    </submittedName>
</protein>
<feature type="transmembrane region" description="Helical" evidence="1">
    <location>
        <begin position="85"/>
        <end position="106"/>
    </location>
</feature>
<dbReference type="InterPro" id="IPR016833">
    <property type="entry name" value="Put_Na-Bile_cotransptr"/>
</dbReference>
<evidence type="ECO:0000313" key="3">
    <source>
        <dbReference type="Proteomes" id="UP000298471"/>
    </source>
</evidence>
<dbReference type="InterPro" id="IPR038770">
    <property type="entry name" value="Na+/solute_symporter_sf"/>
</dbReference>
<reference evidence="2 3" key="1">
    <citation type="submission" date="2019-04" db="EMBL/GenBank/DDBJ databases">
        <authorList>
            <person name="Feng G."/>
            <person name="Zhang J."/>
            <person name="Zhu H."/>
        </authorList>
    </citation>
    <scope>NUCLEOTIDE SEQUENCE [LARGE SCALE GENOMIC DNA]</scope>
    <source>
        <strain evidence="2 3">9PBR-1</strain>
    </source>
</reference>
<feature type="transmembrane region" description="Helical" evidence="1">
    <location>
        <begin position="250"/>
        <end position="272"/>
    </location>
</feature>
<feature type="transmembrane region" description="Helical" evidence="1">
    <location>
        <begin position="52"/>
        <end position="73"/>
    </location>
</feature>